<dbReference type="NCBIfam" id="TIGR01167">
    <property type="entry name" value="LPXTG_anchor"/>
    <property type="match status" value="1"/>
</dbReference>
<organism evidence="3 4">
    <name type="scientific">Alkaliphilus pronyensis</name>
    <dbReference type="NCBI Taxonomy" id="1482732"/>
    <lineage>
        <taxon>Bacteria</taxon>
        <taxon>Bacillati</taxon>
        <taxon>Bacillota</taxon>
        <taxon>Clostridia</taxon>
        <taxon>Peptostreptococcales</taxon>
        <taxon>Natronincolaceae</taxon>
        <taxon>Alkaliphilus</taxon>
    </lineage>
</organism>
<proteinExistence type="predicted"/>
<accession>A0A6I0F2Z1</accession>
<feature type="region of interest" description="Disordered" evidence="1">
    <location>
        <begin position="167"/>
        <end position="188"/>
    </location>
</feature>
<dbReference type="RefSeq" id="WP_151861739.1">
    <property type="nucleotide sequence ID" value="NZ_WBZC01000046.1"/>
</dbReference>
<keyword evidence="4" id="KW-1185">Reference proteome</keyword>
<keyword evidence="2" id="KW-0472">Membrane</keyword>
<protein>
    <submittedName>
        <fullName evidence="3">LPXTG cell wall anchor domain-containing protein</fullName>
    </submittedName>
</protein>
<evidence type="ECO:0000256" key="1">
    <source>
        <dbReference type="SAM" id="MobiDB-lite"/>
    </source>
</evidence>
<name>A0A6I0F2Z1_9FIRM</name>
<reference evidence="3 4" key="1">
    <citation type="submission" date="2019-10" db="EMBL/GenBank/DDBJ databases">
        <title>Alkaliphilus serpentinus sp. nov. and Alkaliphilus pronyensis sp. nov., two novel anaerobic alkaliphilic species isolated from the serpentinized-hosted hydrothermal field of the Prony Bay (New Caledonia).</title>
        <authorList>
            <person name="Postec A."/>
        </authorList>
    </citation>
    <scope>NUCLEOTIDE SEQUENCE [LARGE SCALE GENOMIC DNA]</scope>
    <source>
        <strain evidence="3 4">LacV</strain>
    </source>
</reference>
<evidence type="ECO:0000313" key="4">
    <source>
        <dbReference type="Proteomes" id="UP000432715"/>
    </source>
</evidence>
<dbReference type="OrthoDB" id="2083432at2"/>
<evidence type="ECO:0000256" key="2">
    <source>
        <dbReference type="SAM" id="Phobius"/>
    </source>
</evidence>
<dbReference type="AlphaFoldDB" id="A0A6I0F2Z1"/>
<sequence length="264" mass="29500">MKRKILKSIANIVLTLLVIMCFTLATRLQDTFALEVIGGEYGLRVELSQENVATNNLNPGDEKESYMTVSNDGEHPLPVYLNNRTVREIQGKGGGNLNDKLKLIITNQNDEVVYSGSVKGLETPQYIGEIQPNNNIKLDFKVELPDEDTTNEYQAASITVKWIVSTSYTPPSDPPRPRPRPRPNPPTIIETEEIEEIEEEDIPEGEPEVEEPEIIEEELEEEEIPLGIGTLPKTGELTPTFFYGLGTLLLIIGIFINKKPKSKA</sequence>
<gene>
    <name evidence="3" type="ORF">F8154_11375</name>
</gene>
<feature type="transmembrane region" description="Helical" evidence="2">
    <location>
        <begin position="240"/>
        <end position="257"/>
    </location>
</feature>
<dbReference type="EMBL" id="WBZC01000046">
    <property type="protein sequence ID" value="KAB3532741.1"/>
    <property type="molecule type" value="Genomic_DNA"/>
</dbReference>
<keyword evidence="2" id="KW-1133">Transmembrane helix</keyword>
<evidence type="ECO:0000313" key="3">
    <source>
        <dbReference type="EMBL" id="KAB3532741.1"/>
    </source>
</evidence>
<comment type="caution">
    <text evidence="3">The sequence shown here is derived from an EMBL/GenBank/DDBJ whole genome shotgun (WGS) entry which is preliminary data.</text>
</comment>
<dbReference type="Proteomes" id="UP000432715">
    <property type="component" value="Unassembled WGS sequence"/>
</dbReference>
<keyword evidence="2" id="KW-0812">Transmembrane</keyword>